<comment type="caution">
    <text evidence="2">The sequence shown here is derived from an EMBL/GenBank/DDBJ whole genome shotgun (WGS) entry which is preliminary data.</text>
</comment>
<evidence type="ECO:0000256" key="1">
    <source>
        <dbReference type="SAM" id="Phobius"/>
    </source>
</evidence>
<organism evidence="2 3">
    <name type="scientific">Emticicia agri</name>
    <dbReference type="NCBI Taxonomy" id="2492393"/>
    <lineage>
        <taxon>Bacteria</taxon>
        <taxon>Pseudomonadati</taxon>
        <taxon>Bacteroidota</taxon>
        <taxon>Cytophagia</taxon>
        <taxon>Cytophagales</taxon>
        <taxon>Leadbetterellaceae</taxon>
        <taxon>Emticicia</taxon>
    </lineage>
</organism>
<protein>
    <submittedName>
        <fullName evidence="2">DUF2177 family protein</fullName>
    </submittedName>
</protein>
<evidence type="ECO:0000313" key="3">
    <source>
        <dbReference type="Proteomes" id="UP000293162"/>
    </source>
</evidence>
<dbReference type="Pfam" id="PF09945">
    <property type="entry name" value="DUF2177"/>
    <property type="match status" value="1"/>
</dbReference>
<feature type="transmembrane region" description="Helical" evidence="1">
    <location>
        <begin position="42"/>
        <end position="63"/>
    </location>
</feature>
<dbReference type="EMBL" id="SEWF01000006">
    <property type="protein sequence ID" value="RYU96712.1"/>
    <property type="molecule type" value="Genomic_DNA"/>
</dbReference>
<keyword evidence="1" id="KW-1133">Transmembrane helix</keyword>
<name>A0A4Q5M355_9BACT</name>
<keyword evidence="1" id="KW-0472">Membrane</keyword>
<feature type="transmembrane region" description="Helical" evidence="1">
    <location>
        <begin position="105"/>
        <end position="127"/>
    </location>
</feature>
<sequence>MKILLVFILTTVIFAAIDLVWLGVIAKNLYQQKIGFIMADEVNWIAALIFYLMYIGGILYFVIFPSLDNGNWQTALLKGAILGALCYGTYDLTNWATLKNWPSEIVIIDILWGAFLTGLTATLSFIVSQKFL</sequence>
<keyword evidence="1" id="KW-0812">Transmembrane</keyword>
<dbReference type="RefSeq" id="WP_130020046.1">
    <property type="nucleotide sequence ID" value="NZ_SEWF01000006.1"/>
</dbReference>
<dbReference type="InterPro" id="IPR018687">
    <property type="entry name" value="DUF2177_membr"/>
</dbReference>
<dbReference type="OrthoDB" id="166547at2"/>
<dbReference type="AlphaFoldDB" id="A0A4Q5M355"/>
<gene>
    <name evidence="2" type="ORF">EWM59_06055</name>
</gene>
<evidence type="ECO:0000313" key="2">
    <source>
        <dbReference type="EMBL" id="RYU96712.1"/>
    </source>
</evidence>
<keyword evidence="3" id="KW-1185">Reference proteome</keyword>
<proteinExistence type="predicted"/>
<reference evidence="2 3" key="1">
    <citation type="submission" date="2019-02" db="EMBL/GenBank/DDBJ databases">
        <title>Bacterial novel species Emticicia sp. 17J42-9 isolated from soil.</title>
        <authorList>
            <person name="Jung H.-Y."/>
        </authorList>
    </citation>
    <scope>NUCLEOTIDE SEQUENCE [LARGE SCALE GENOMIC DNA]</scope>
    <source>
        <strain evidence="2 3">17J42-9</strain>
    </source>
</reference>
<accession>A0A4Q5M355</accession>
<dbReference type="Proteomes" id="UP000293162">
    <property type="component" value="Unassembled WGS sequence"/>
</dbReference>